<name>A0A368Q290_SETIT</name>
<protein>
    <submittedName>
        <fullName evidence="1">Uncharacterized protein</fullName>
    </submittedName>
</protein>
<dbReference type="Pfam" id="PF00721">
    <property type="entry name" value="TMV_coat"/>
    <property type="match status" value="1"/>
</dbReference>
<reference evidence="1" key="2">
    <citation type="submission" date="2015-07" db="EMBL/GenBank/DDBJ databases">
        <authorList>
            <person name="Noorani M."/>
        </authorList>
    </citation>
    <scope>NUCLEOTIDE SEQUENCE</scope>
    <source>
        <strain evidence="1">Yugu1</strain>
    </source>
</reference>
<dbReference type="EMBL" id="CM003529">
    <property type="protein sequence ID" value="RCV11788.1"/>
    <property type="molecule type" value="Genomic_DNA"/>
</dbReference>
<sequence length="180" mass="19430">MKRASQRSAHTGLASGYKYPAYNIAGGRSPASGAPVLTCIATTFVLLPFAEAVSTTRALLGASHEDLRLRAHQLSRGLSIVFFPCAAAAGAFAERGRAWFPEGGLYVCADLPPLSPAVRAVLRVLMQVVVKEASYDVCVYFYDTVRDMLWQLVGDARDGRGPVVFDREKFEAAFALEGVE</sequence>
<proteinExistence type="predicted"/>
<evidence type="ECO:0000313" key="1">
    <source>
        <dbReference type="EMBL" id="RCV11788.1"/>
    </source>
</evidence>
<gene>
    <name evidence="1" type="ORF">SETIT_2G214400v2</name>
</gene>
<dbReference type="OrthoDB" id="692153at2759"/>
<dbReference type="AlphaFoldDB" id="A0A368Q290"/>
<reference evidence="1" key="1">
    <citation type="journal article" date="2012" name="Nat. Biotechnol.">
        <title>Reference genome sequence of the model plant Setaria.</title>
        <authorList>
            <person name="Bennetzen J.L."/>
            <person name="Schmutz J."/>
            <person name="Wang H."/>
            <person name="Percifield R."/>
            <person name="Hawkins J."/>
            <person name="Pontaroli A.C."/>
            <person name="Estep M."/>
            <person name="Feng L."/>
            <person name="Vaughn J.N."/>
            <person name="Grimwood J."/>
            <person name="Jenkins J."/>
            <person name="Barry K."/>
            <person name="Lindquist E."/>
            <person name="Hellsten U."/>
            <person name="Deshpande S."/>
            <person name="Wang X."/>
            <person name="Wu X."/>
            <person name="Mitros T."/>
            <person name="Triplett J."/>
            <person name="Yang X."/>
            <person name="Ye C.Y."/>
            <person name="Mauro-Herrera M."/>
            <person name="Wang L."/>
            <person name="Li P."/>
            <person name="Sharma M."/>
            <person name="Sharma R."/>
            <person name="Ronald P.C."/>
            <person name="Panaud O."/>
            <person name="Kellogg E.A."/>
            <person name="Brutnell T.P."/>
            <person name="Doust A.N."/>
            <person name="Tuskan G.A."/>
            <person name="Rokhsar D."/>
            <person name="Devos K.M."/>
        </authorList>
    </citation>
    <scope>NUCLEOTIDE SEQUENCE [LARGE SCALE GENOMIC DNA]</scope>
    <source>
        <strain evidence="1">Yugu1</strain>
    </source>
</reference>
<accession>A0A368Q290</accession>
<organism evidence="1">
    <name type="scientific">Setaria italica</name>
    <name type="common">Foxtail millet</name>
    <name type="synonym">Panicum italicum</name>
    <dbReference type="NCBI Taxonomy" id="4555"/>
    <lineage>
        <taxon>Eukaryota</taxon>
        <taxon>Viridiplantae</taxon>
        <taxon>Streptophyta</taxon>
        <taxon>Embryophyta</taxon>
        <taxon>Tracheophyta</taxon>
        <taxon>Spermatophyta</taxon>
        <taxon>Magnoliopsida</taxon>
        <taxon>Liliopsida</taxon>
        <taxon>Poales</taxon>
        <taxon>Poaceae</taxon>
        <taxon>PACMAD clade</taxon>
        <taxon>Panicoideae</taxon>
        <taxon>Panicodae</taxon>
        <taxon>Paniceae</taxon>
        <taxon>Cenchrinae</taxon>
        <taxon>Setaria</taxon>
    </lineage>
</organism>
<dbReference type="GO" id="GO:0005198">
    <property type="term" value="F:structural molecule activity"/>
    <property type="evidence" value="ECO:0007669"/>
    <property type="project" value="InterPro"/>
</dbReference>
<dbReference type="InterPro" id="IPR001337">
    <property type="entry name" value="TMV-like_coat"/>
</dbReference>